<name>A0AAJ6QSI9_9ACAR</name>
<dbReference type="InterPro" id="IPR018497">
    <property type="entry name" value="Peptidase_M13_C"/>
</dbReference>
<reference evidence="12" key="1">
    <citation type="submission" date="2025-08" db="UniProtKB">
        <authorList>
            <consortium name="RefSeq"/>
        </authorList>
    </citation>
    <scope>IDENTIFICATION</scope>
</reference>
<keyword evidence="4" id="KW-0479">Metal-binding</keyword>
<dbReference type="KEGG" id="goe:100907809"/>
<dbReference type="GO" id="GO:0046872">
    <property type="term" value="F:metal ion binding"/>
    <property type="evidence" value="ECO:0007669"/>
    <property type="project" value="UniProtKB-KW"/>
</dbReference>
<evidence type="ECO:0000256" key="5">
    <source>
        <dbReference type="ARBA" id="ARBA00022801"/>
    </source>
</evidence>
<keyword evidence="3" id="KW-0645">Protease</keyword>
<feature type="domain" description="Peptidase M13 C-terminal" evidence="9">
    <location>
        <begin position="510"/>
        <end position="706"/>
    </location>
</feature>
<comment type="similarity">
    <text evidence="2">Belongs to the peptidase M13 family.</text>
</comment>
<keyword evidence="6" id="KW-0862">Zinc</keyword>
<evidence type="ECO:0000256" key="4">
    <source>
        <dbReference type="ARBA" id="ARBA00022723"/>
    </source>
</evidence>
<evidence type="ECO:0000256" key="7">
    <source>
        <dbReference type="ARBA" id="ARBA00023049"/>
    </source>
</evidence>
<evidence type="ECO:0000256" key="8">
    <source>
        <dbReference type="SAM" id="SignalP"/>
    </source>
</evidence>
<feature type="signal peptide" evidence="8">
    <location>
        <begin position="1"/>
        <end position="25"/>
    </location>
</feature>
<feature type="chain" id="PRO_5042537945" evidence="8">
    <location>
        <begin position="26"/>
        <end position="716"/>
    </location>
</feature>
<dbReference type="GO" id="GO:0004222">
    <property type="term" value="F:metalloendopeptidase activity"/>
    <property type="evidence" value="ECO:0007669"/>
    <property type="project" value="InterPro"/>
</dbReference>
<evidence type="ECO:0000256" key="6">
    <source>
        <dbReference type="ARBA" id="ARBA00022833"/>
    </source>
</evidence>
<evidence type="ECO:0000256" key="1">
    <source>
        <dbReference type="ARBA" id="ARBA00001947"/>
    </source>
</evidence>
<dbReference type="PANTHER" id="PTHR11733:SF241">
    <property type="entry name" value="GH26575P-RELATED"/>
    <property type="match status" value="1"/>
</dbReference>
<evidence type="ECO:0000256" key="3">
    <source>
        <dbReference type="ARBA" id="ARBA00022670"/>
    </source>
</evidence>
<dbReference type="Pfam" id="PF01431">
    <property type="entry name" value="Peptidase_M13"/>
    <property type="match status" value="1"/>
</dbReference>
<dbReference type="PANTHER" id="PTHR11733">
    <property type="entry name" value="ZINC METALLOPROTEASE FAMILY M13 NEPRILYSIN-RELATED"/>
    <property type="match status" value="1"/>
</dbReference>
<dbReference type="InterPro" id="IPR000718">
    <property type="entry name" value="Peptidase_M13"/>
</dbReference>
<organism evidence="11 12">
    <name type="scientific">Galendromus occidentalis</name>
    <name type="common">western predatory mite</name>
    <dbReference type="NCBI Taxonomy" id="34638"/>
    <lineage>
        <taxon>Eukaryota</taxon>
        <taxon>Metazoa</taxon>
        <taxon>Ecdysozoa</taxon>
        <taxon>Arthropoda</taxon>
        <taxon>Chelicerata</taxon>
        <taxon>Arachnida</taxon>
        <taxon>Acari</taxon>
        <taxon>Parasitiformes</taxon>
        <taxon>Mesostigmata</taxon>
        <taxon>Gamasina</taxon>
        <taxon>Phytoseioidea</taxon>
        <taxon>Phytoseiidae</taxon>
        <taxon>Typhlodrominae</taxon>
        <taxon>Galendromus</taxon>
    </lineage>
</organism>
<dbReference type="InterPro" id="IPR024079">
    <property type="entry name" value="MetalloPept_cat_dom_sf"/>
</dbReference>
<dbReference type="GeneID" id="100907809"/>
<keyword evidence="7" id="KW-0482">Metalloprotease</keyword>
<evidence type="ECO:0000259" key="9">
    <source>
        <dbReference type="Pfam" id="PF01431"/>
    </source>
</evidence>
<dbReference type="Gene3D" id="1.10.1380.10">
    <property type="entry name" value="Neutral endopeptidase , domain2"/>
    <property type="match status" value="1"/>
</dbReference>
<feature type="domain" description="Peptidase M13 N-terminal" evidence="10">
    <location>
        <begin position="52"/>
        <end position="450"/>
    </location>
</feature>
<sequence>MYPAQFVSVPFLILTQFVCFQAVVGQSNQCNEKTCQAAGKAYASSLSKFISPCHDFYAYVCERRGAEELPPDPPPDLAGAPIRSQLVYLKFLLDGLQSREDSDANAGSAASFLESCYFHLEKESKTPSPDALINFFKILKLNPMSPGQSKHSGLYLILRFSLRFNIETDILAAAVSNNNKHILLYQPHHPREVSHVASHSFVTSGFETLAEAIREKLRKLLKVMTKQGEYHARGSDGVFDAVLDVLSASGMSPARRADLSRNIRAVELLVPWLRTEARRWLLIEGQEVIRIRDLMRETKVPWLAILNAHMEGLSNLESEQTVKLSKTFISALAHVLGEPEFKIPIHDYLTFIALKRFSDTIGSYVKFPPIPHVGSEFYCLYVTAHYFPMTSAMLVGRQAYTNASTIGATTLMSWIKLGVAKFFLEADWIEHSTRFHSLDKLWALREFVGYDPALDAAAAGEAPKVPMTSNFLQNVLEIRRWNATRHLQAYFSQKPIEWGGGWNFMKASHRPHWNDIVVPSAALFFPTYIGMKFDWMNVGPLGFHLARLMVLSVLSGDDYDKDGQFKMTNMEHHMTRYWTLASADNLEHRLECLHEDFTNELTIKDRRLAADLFADMVGAQAVAQVFAWIRRFQTKKRTTRSSGLKIFPHIDFLSPAQQFFFSMVYPWCQPMSQDGGEIHRRINMALSSVDLFIDVWSCSEFHSMNRAADFVDDCGI</sequence>
<dbReference type="GO" id="GO:0016485">
    <property type="term" value="P:protein processing"/>
    <property type="evidence" value="ECO:0007669"/>
    <property type="project" value="TreeGrafter"/>
</dbReference>
<protein>
    <submittedName>
        <fullName evidence="12">Endothelin-converting enzyme-like 1</fullName>
    </submittedName>
</protein>
<evidence type="ECO:0000313" key="12">
    <source>
        <dbReference type="RefSeq" id="XP_003744477.1"/>
    </source>
</evidence>
<accession>A0AAJ6QSI9</accession>
<evidence type="ECO:0000313" key="11">
    <source>
        <dbReference type="Proteomes" id="UP000694867"/>
    </source>
</evidence>
<keyword evidence="8" id="KW-0732">Signal</keyword>
<proteinExistence type="inferred from homology"/>
<dbReference type="Pfam" id="PF05649">
    <property type="entry name" value="Peptidase_M13_N"/>
    <property type="match status" value="1"/>
</dbReference>
<dbReference type="GO" id="GO:0005886">
    <property type="term" value="C:plasma membrane"/>
    <property type="evidence" value="ECO:0007669"/>
    <property type="project" value="TreeGrafter"/>
</dbReference>
<dbReference type="InterPro" id="IPR042089">
    <property type="entry name" value="Peptidase_M13_dom_2"/>
</dbReference>
<dbReference type="Proteomes" id="UP000694867">
    <property type="component" value="Unplaced"/>
</dbReference>
<gene>
    <name evidence="12" type="primary">LOC100907809</name>
</gene>
<dbReference type="InterPro" id="IPR008753">
    <property type="entry name" value="Peptidase_M13_N"/>
</dbReference>
<dbReference type="SUPFAM" id="SSF55486">
    <property type="entry name" value="Metalloproteases ('zincins'), catalytic domain"/>
    <property type="match status" value="1"/>
</dbReference>
<dbReference type="AlphaFoldDB" id="A0AAJ6QSI9"/>
<comment type="cofactor">
    <cofactor evidence="1">
        <name>Zn(2+)</name>
        <dbReference type="ChEBI" id="CHEBI:29105"/>
    </cofactor>
</comment>
<keyword evidence="11" id="KW-1185">Reference proteome</keyword>
<evidence type="ECO:0000256" key="2">
    <source>
        <dbReference type="ARBA" id="ARBA00007357"/>
    </source>
</evidence>
<dbReference type="PROSITE" id="PS51885">
    <property type="entry name" value="NEPRILYSIN"/>
    <property type="match status" value="1"/>
</dbReference>
<dbReference type="Gene3D" id="3.40.390.10">
    <property type="entry name" value="Collagenase (Catalytic Domain)"/>
    <property type="match status" value="1"/>
</dbReference>
<keyword evidence="5" id="KW-0378">Hydrolase</keyword>
<dbReference type="RefSeq" id="XP_003744477.1">
    <property type="nucleotide sequence ID" value="XM_003744429.1"/>
</dbReference>
<evidence type="ECO:0000259" key="10">
    <source>
        <dbReference type="Pfam" id="PF05649"/>
    </source>
</evidence>